<gene>
    <name evidence="5" type="ORF">DSCO28_54520</name>
</gene>
<dbReference type="InterPro" id="IPR011992">
    <property type="entry name" value="EF-hand-dom_pair"/>
</dbReference>
<evidence type="ECO:0000313" key="6">
    <source>
        <dbReference type="Proteomes" id="UP000425960"/>
    </source>
</evidence>
<dbReference type="SMART" id="SM00054">
    <property type="entry name" value="EFh"/>
    <property type="match status" value="4"/>
</dbReference>
<feature type="compositionally biased region" description="Low complexity" evidence="3">
    <location>
        <begin position="10"/>
        <end position="28"/>
    </location>
</feature>
<feature type="domain" description="EF-hand" evidence="4">
    <location>
        <begin position="143"/>
        <end position="178"/>
    </location>
</feature>
<accession>A0A5K7ZXI9</accession>
<evidence type="ECO:0000259" key="4">
    <source>
        <dbReference type="PROSITE" id="PS50222"/>
    </source>
</evidence>
<evidence type="ECO:0000256" key="1">
    <source>
        <dbReference type="ARBA" id="ARBA00022723"/>
    </source>
</evidence>
<feature type="compositionally biased region" description="Acidic residues" evidence="3">
    <location>
        <begin position="155"/>
        <end position="170"/>
    </location>
</feature>
<reference evidence="5 6" key="1">
    <citation type="submission" date="2019-11" db="EMBL/GenBank/DDBJ databases">
        <title>Comparative genomics of hydrocarbon-degrading Desulfosarcina strains.</title>
        <authorList>
            <person name="Watanabe M."/>
            <person name="Kojima H."/>
            <person name="Fukui M."/>
        </authorList>
    </citation>
    <scope>NUCLEOTIDE SEQUENCE [LARGE SCALE GENOMIC DNA]</scope>
    <source>
        <strain evidence="5 6">28bB2T</strain>
    </source>
</reference>
<dbReference type="Proteomes" id="UP000425960">
    <property type="component" value="Chromosome"/>
</dbReference>
<dbReference type="Pfam" id="PF13202">
    <property type="entry name" value="EF-hand_5"/>
    <property type="match status" value="1"/>
</dbReference>
<feature type="compositionally biased region" description="Acidic residues" evidence="3">
    <location>
        <begin position="117"/>
        <end position="133"/>
    </location>
</feature>
<organism evidence="5 6">
    <name type="scientific">Desulfosarcina ovata subsp. sediminis</name>
    <dbReference type="NCBI Taxonomy" id="885957"/>
    <lineage>
        <taxon>Bacteria</taxon>
        <taxon>Pseudomonadati</taxon>
        <taxon>Thermodesulfobacteriota</taxon>
        <taxon>Desulfobacteria</taxon>
        <taxon>Desulfobacterales</taxon>
        <taxon>Desulfosarcinaceae</taxon>
        <taxon>Desulfosarcina</taxon>
    </lineage>
</organism>
<keyword evidence="2" id="KW-0677">Repeat</keyword>
<dbReference type="RefSeq" id="WP_173179859.1">
    <property type="nucleotide sequence ID" value="NZ_AP021876.1"/>
</dbReference>
<feature type="region of interest" description="Disordered" evidence="3">
    <location>
        <begin position="1"/>
        <end position="200"/>
    </location>
</feature>
<name>A0A5K7ZXI9_9BACT</name>
<evidence type="ECO:0000313" key="5">
    <source>
        <dbReference type="EMBL" id="BBO84886.1"/>
    </source>
</evidence>
<dbReference type="PROSITE" id="PS50222">
    <property type="entry name" value="EF_HAND_2"/>
    <property type="match status" value="2"/>
</dbReference>
<dbReference type="EMBL" id="AP021876">
    <property type="protein sequence ID" value="BBO84886.1"/>
    <property type="molecule type" value="Genomic_DNA"/>
</dbReference>
<feature type="compositionally biased region" description="Acidic residues" evidence="3">
    <location>
        <begin position="71"/>
        <end position="82"/>
    </location>
</feature>
<dbReference type="CDD" id="cd00051">
    <property type="entry name" value="EFh"/>
    <property type="match status" value="1"/>
</dbReference>
<feature type="compositionally biased region" description="Polar residues" evidence="3">
    <location>
        <begin position="45"/>
        <end position="56"/>
    </location>
</feature>
<dbReference type="AlphaFoldDB" id="A0A5K7ZXI9"/>
<dbReference type="PANTHER" id="PTHR10827">
    <property type="entry name" value="RETICULOCALBIN"/>
    <property type="match status" value="1"/>
</dbReference>
<feature type="compositionally biased region" description="Gly residues" evidence="3">
    <location>
        <begin position="99"/>
        <end position="108"/>
    </location>
</feature>
<dbReference type="InterPro" id="IPR002048">
    <property type="entry name" value="EF_hand_dom"/>
</dbReference>
<evidence type="ECO:0000256" key="2">
    <source>
        <dbReference type="ARBA" id="ARBA00022737"/>
    </source>
</evidence>
<sequence>MSISSIGYNSYSMGQMSSMGSRPSPSEMFSNDDEDGSGGLDKTEFSTLAQQISQATGEDIDVDELYATYDVDGDGELSEEETQAVMEDYRPEPPPEGEAMGGMPGDGGMDLSQIFSDTDEDEDGSIDETEAETLAEMISEATGEEISVEDLIAAYDEDGDGVLSEEETAEALEANRPEGPPPPPPEEAQAESEETSVSSAATAAIETYLKMAALGTGEDPSSDAAALFGNGGSASVAASLYSLNTVA</sequence>
<dbReference type="GO" id="GO:0005509">
    <property type="term" value="F:calcium ion binding"/>
    <property type="evidence" value="ECO:0007669"/>
    <property type="project" value="InterPro"/>
</dbReference>
<proteinExistence type="predicted"/>
<dbReference type="Pfam" id="PF13833">
    <property type="entry name" value="EF-hand_8"/>
    <property type="match status" value="1"/>
</dbReference>
<protein>
    <recommendedName>
        <fullName evidence="4">EF-hand domain-containing protein</fullName>
    </recommendedName>
</protein>
<dbReference type="Gene3D" id="1.10.238.10">
    <property type="entry name" value="EF-hand"/>
    <property type="match status" value="2"/>
</dbReference>
<dbReference type="KEGG" id="dov:DSCO28_54520"/>
<evidence type="ECO:0000256" key="3">
    <source>
        <dbReference type="SAM" id="MobiDB-lite"/>
    </source>
</evidence>
<dbReference type="SUPFAM" id="SSF47473">
    <property type="entry name" value="EF-hand"/>
    <property type="match status" value="1"/>
</dbReference>
<feature type="domain" description="EF-hand" evidence="4">
    <location>
        <begin position="57"/>
        <end position="92"/>
    </location>
</feature>
<keyword evidence="1" id="KW-0479">Metal-binding</keyword>
<dbReference type="PANTHER" id="PTHR10827:SF98">
    <property type="entry name" value="45 KDA CALCIUM-BINDING PROTEIN"/>
    <property type="match status" value="1"/>
</dbReference>